<evidence type="ECO:0000313" key="2">
    <source>
        <dbReference type="EMBL" id="KLJ12069.1"/>
    </source>
</evidence>
<feature type="non-terminal residue" evidence="2">
    <location>
        <position position="60"/>
    </location>
</feature>
<comment type="caution">
    <text evidence="2">The sequence shown here is derived from an EMBL/GenBank/DDBJ whole genome shotgun (WGS) entry which is preliminary data.</text>
</comment>
<keyword evidence="3" id="KW-1185">Reference proteome</keyword>
<gene>
    <name evidence="2" type="ORF">EMPG_12826</name>
</gene>
<organism evidence="2 3">
    <name type="scientific">Blastomyces silverae</name>
    <dbReference type="NCBI Taxonomy" id="2060906"/>
    <lineage>
        <taxon>Eukaryota</taxon>
        <taxon>Fungi</taxon>
        <taxon>Dikarya</taxon>
        <taxon>Ascomycota</taxon>
        <taxon>Pezizomycotina</taxon>
        <taxon>Eurotiomycetes</taxon>
        <taxon>Eurotiomycetidae</taxon>
        <taxon>Onygenales</taxon>
        <taxon>Ajellomycetaceae</taxon>
        <taxon>Blastomyces</taxon>
    </lineage>
</organism>
<feature type="non-terminal residue" evidence="2">
    <location>
        <position position="1"/>
    </location>
</feature>
<evidence type="ECO:0000313" key="3">
    <source>
        <dbReference type="Proteomes" id="UP000053573"/>
    </source>
</evidence>
<proteinExistence type="predicted"/>
<evidence type="ECO:0000256" key="1">
    <source>
        <dbReference type="SAM" id="MobiDB-lite"/>
    </source>
</evidence>
<dbReference type="Proteomes" id="UP000053573">
    <property type="component" value="Unassembled WGS sequence"/>
</dbReference>
<reference evidence="3" key="1">
    <citation type="journal article" date="2015" name="PLoS Genet.">
        <title>The dynamic genome and transcriptome of the human fungal pathogen Blastomyces and close relative Emmonsia.</title>
        <authorList>
            <person name="Munoz J.F."/>
            <person name="Gauthier G.M."/>
            <person name="Desjardins C.A."/>
            <person name="Gallo J.E."/>
            <person name="Holder J."/>
            <person name="Sullivan T.D."/>
            <person name="Marty A.J."/>
            <person name="Carmen J.C."/>
            <person name="Chen Z."/>
            <person name="Ding L."/>
            <person name="Gujja S."/>
            <person name="Magrini V."/>
            <person name="Misas E."/>
            <person name="Mitreva M."/>
            <person name="Priest M."/>
            <person name="Saif S."/>
            <person name="Whiston E.A."/>
            <person name="Young S."/>
            <person name="Zeng Q."/>
            <person name="Goldman W.E."/>
            <person name="Mardis E.R."/>
            <person name="Taylor J.W."/>
            <person name="McEwen J.G."/>
            <person name="Clay O.K."/>
            <person name="Klein B.S."/>
            <person name="Cuomo C.A."/>
        </authorList>
    </citation>
    <scope>NUCLEOTIDE SEQUENCE [LARGE SCALE GENOMIC DNA]</scope>
    <source>
        <strain evidence="3">UAMH 139</strain>
    </source>
</reference>
<dbReference type="AlphaFoldDB" id="A0A0H1BKL5"/>
<feature type="region of interest" description="Disordered" evidence="1">
    <location>
        <begin position="32"/>
        <end position="60"/>
    </location>
</feature>
<accession>A0A0H1BKL5</accession>
<protein>
    <submittedName>
        <fullName evidence="2">Uncharacterized protein</fullName>
    </submittedName>
</protein>
<dbReference type="OrthoDB" id="10400254at2759"/>
<name>A0A0H1BKL5_9EURO</name>
<sequence length="60" mass="6665">PEKEGDRFTSRSQIPLDAGRIKLCMDKHAKCRTSASQQVPDAPSEDFETRSGRGHKHASI</sequence>
<dbReference type="EMBL" id="LDEV01001186">
    <property type="protein sequence ID" value="KLJ12069.1"/>
    <property type="molecule type" value="Genomic_DNA"/>
</dbReference>